<evidence type="ECO:0000313" key="1">
    <source>
        <dbReference type="EMBL" id="MCM2560570.1"/>
    </source>
</evidence>
<dbReference type="EMBL" id="JAMQGO010000001">
    <property type="protein sequence ID" value="MCM2560570.1"/>
    <property type="molecule type" value="Genomic_DNA"/>
</dbReference>
<proteinExistence type="predicted"/>
<accession>A0ACC5ZRU0</accession>
<dbReference type="Proteomes" id="UP001203036">
    <property type="component" value="Unassembled WGS sequence"/>
</dbReference>
<keyword evidence="2" id="KW-1185">Reference proteome</keyword>
<reference evidence="1" key="1">
    <citation type="submission" date="2022-06" db="EMBL/GenBank/DDBJ databases">
        <title>Lutimaribacter sp. EGI FJ00013, a novel bacterium isolated from a salt lake sediment enrichment.</title>
        <authorList>
            <person name="Gao L."/>
            <person name="Fang B.-Z."/>
            <person name="Li W.-J."/>
        </authorList>
    </citation>
    <scope>NUCLEOTIDE SEQUENCE</scope>
    <source>
        <strain evidence="1">EGI FJ00013</strain>
    </source>
</reference>
<name>A0ACC5ZRU0_9RHOB</name>
<sequence length="165" mass="17556">MQRRMILSLAGAGFLAACTPAIAPGAMRLAPNSTLVVVRHADRNGEDLSTTGSARARSLVEVLSNTDLAAIHAPDIKRNLDTAAPLAQARGLPVVTPRGASLTRQLVRRARGRGVIWIGNKSNIREIWRDLALPDPAPLDYGSLAIIRSDANGAVTVERRNVPAD</sequence>
<comment type="caution">
    <text evidence="1">The sequence shown here is derived from an EMBL/GenBank/DDBJ whole genome shotgun (WGS) entry which is preliminary data.</text>
</comment>
<protein>
    <submittedName>
        <fullName evidence="1">Histidine phosphatase family protein</fullName>
    </submittedName>
</protein>
<gene>
    <name evidence="1" type="ORF">M8744_00285</name>
</gene>
<organism evidence="1 2">
    <name type="scientific">Lutimaribacter degradans</name>
    <dbReference type="NCBI Taxonomy" id="2945989"/>
    <lineage>
        <taxon>Bacteria</taxon>
        <taxon>Pseudomonadati</taxon>
        <taxon>Pseudomonadota</taxon>
        <taxon>Alphaproteobacteria</taxon>
        <taxon>Rhodobacterales</taxon>
        <taxon>Roseobacteraceae</taxon>
        <taxon>Lutimaribacter</taxon>
    </lineage>
</organism>
<evidence type="ECO:0000313" key="2">
    <source>
        <dbReference type="Proteomes" id="UP001203036"/>
    </source>
</evidence>